<dbReference type="Pfam" id="PF02437">
    <property type="entry name" value="Ski_Sno_DHD"/>
    <property type="match status" value="1"/>
</dbReference>
<dbReference type="InterPro" id="IPR009061">
    <property type="entry name" value="DNA-bd_dom_put_sf"/>
</dbReference>
<evidence type="ECO:0000313" key="6">
    <source>
        <dbReference type="EMBL" id="KAJ1348804.1"/>
    </source>
</evidence>
<dbReference type="InterPro" id="IPR052417">
    <property type="entry name" value="Dachshund_domain"/>
</dbReference>
<evidence type="ECO:0000256" key="1">
    <source>
        <dbReference type="ARBA" id="ARBA00004123"/>
    </source>
</evidence>
<feature type="compositionally biased region" description="Low complexity" evidence="4">
    <location>
        <begin position="192"/>
        <end position="204"/>
    </location>
</feature>
<evidence type="ECO:0000256" key="4">
    <source>
        <dbReference type="SAM" id="MobiDB-lite"/>
    </source>
</evidence>
<keyword evidence="2" id="KW-0539">Nucleus</keyword>
<feature type="domain" description="SKI/SNO/DAC" evidence="5">
    <location>
        <begin position="11"/>
        <end position="45"/>
    </location>
</feature>
<gene>
    <name evidence="6" type="primary">DAC-1</name>
    <name evidence="6" type="ORF">KIN20_004200</name>
</gene>
<dbReference type="SUPFAM" id="SSF46955">
    <property type="entry name" value="Putative DNA-binding domain"/>
    <property type="match status" value="1"/>
</dbReference>
<sequence length="300" mass="33783">MAAPLEVFDKNVRALRSKNAIQPGVNRCKLIAATDFDRLYDDCTNTCTRPGRPPKRWSTVEEWAAKREKIEDSQQHQQRHQQYGSETDCTVAAPLNHSSLNPMCFGQFLPQLSAQQLLLQHMMVFAAVQKQPDICAPSNLVTSVEAELDGTPLNLSKTTTNSETSDIDTLENMRKRGDMISPSQSVCDRGGSNDSNDSPSSSDHSVVASSKIIALIDVASKHFKQQMESIRKEREEVEFLRSQLKGSLVDESKLRDQLKAEKRKSDIYFRRYCKARREISLLKEQISETQRNSGTSTTDN</sequence>
<comment type="similarity">
    <text evidence="3">Belongs to the DACH/dachshund family.</text>
</comment>
<evidence type="ECO:0000259" key="5">
    <source>
        <dbReference type="Pfam" id="PF02437"/>
    </source>
</evidence>
<comment type="caution">
    <text evidence="6">The sequence shown here is derived from an EMBL/GenBank/DDBJ whole genome shotgun (WGS) entry which is preliminary data.</text>
</comment>
<keyword evidence="7" id="KW-1185">Reference proteome</keyword>
<dbReference type="GO" id="GO:0005667">
    <property type="term" value="C:transcription regulator complex"/>
    <property type="evidence" value="ECO:0007669"/>
    <property type="project" value="TreeGrafter"/>
</dbReference>
<dbReference type="PANTHER" id="PTHR12577:SF6">
    <property type="entry name" value="DACHSHUND, ISOFORM B"/>
    <property type="match status" value="1"/>
</dbReference>
<evidence type="ECO:0000256" key="2">
    <source>
        <dbReference type="ARBA" id="ARBA00023242"/>
    </source>
</evidence>
<dbReference type="Gene3D" id="3.10.260.20">
    <property type="entry name" value="Ski"/>
    <property type="match status" value="1"/>
</dbReference>
<feature type="region of interest" description="Disordered" evidence="4">
    <location>
        <begin position="152"/>
        <end position="204"/>
    </location>
</feature>
<dbReference type="PANTHER" id="PTHR12577">
    <property type="entry name" value="DACHSHUND"/>
    <property type="match status" value="1"/>
</dbReference>
<dbReference type="GO" id="GO:0000978">
    <property type="term" value="F:RNA polymerase II cis-regulatory region sequence-specific DNA binding"/>
    <property type="evidence" value="ECO:0007669"/>
    <property type="project" value="TreeGrafter"/>
</dbReference>
<dbReference type="GO" id="GO:0005634">
    <property type="term" value="C:nucleus"/>
    <property type="evidence" value="ECO:0007669"/>
    <property type="project" value="UniProtKB-SubCell"/>
</dbReference>
<dbReference type="InterPro" id="IPR037000">
    <property type="entry name" value="Ski_DNA-bd_sf"/>
</dbReference>
<evidence type="ECO:0000256" key="3">
    <source>
        <dbReference type="ARBA" id="ARBA00038192"/>
    </source>
</evidence>
<comment type="subcellular location">
    <subcellularLocation>
        <location evidence="1">Nucleus</location>
    </subcellularLocation>
</comment>
<dbReference type="AlphaFoldDB" id="A0AAD5QGQ7"/>
<reference evidence="6" key="1">
    <citation type="submission" date="2021-06" db="EMBL/GenBank/DDBJ databases">
        <title>Parelaphostrongylus tenuis whole genome reference sequence.</title>
        <authorList>
            <person name="Garwood T.J."/>
            <person name="Larsen P.A."/>
            <person name="Fountain-Jones N.M."/>
            <person name="Garbe J.R."/>
            <person name="Macchietto M.G."/>
            <person name="Kania S.A."/>
            <person name="Gerhold R.W."/>
            <person name="Richards J.E."/>
            <person name="Wolf T.M."/>
        </authorList>
    </citation>
    <scope>NUCLEOTIDE SEQUENCE</scope>
    <source>
        <strain evidence="6">MNPRO001-30</strain>
        <tissue evidence="6">Meninges</tissue>
    </source>
</reference>
<dbReference type="InterPro" id="IPR003380">
    <property type="entry name" value="SKI/SNO/DAC"/>
</dbReference>
<proteinExistence type="inferred from homology"/>
<evidence type="ECO:0000313" key="7">
    <source>
        <dbReference type="Proteomes" id="UP001196413"/>
    </source>
</evidence>
<accession>A0AAD5QGQ7</accession>
<organism evidence="6 7">
    <name type="scientific">Parelaphostrongylus tenuis</name>
    <name type="common">Meningeal worm</name>
    <dbReference type="NCBI Taxonomy" id="148309"/>
    <lineage>
        <taxon>Eukaryota</taxon>
        <taxon>Metazoa</taxon>
        <taxon>Ecdysozoa</taxon>
        <taxon>Nematoda</taxon>
        <taxon>Chromadorea</taxon>
        <taxon>Rhabditida</taxon>
        <taxon>Rhabditina</taxon>
        <taxon>Rhabditomorpha</taxon>
        <taxon>Strongyloidea</taxon>
        <taxon>Metastrongylidae</taxon>
        <taxon>Parelaphostrongylus</taxon>
    </lineage>
</organism>
<dbReference type="Proteomes" id="UP001196413">
    <property type="component" value="Unassembled WGS sequence"/>
</dbReference>
<dbReference type="EMBL" id="JAHQIW010000563">
    <property type="protein sequence ID" value="KAJ1348804.1"/>
    <property type="molecule type" value="Genomic_DNA"/>
</dbReference>
<dbReference type="GO" id="GO:0000981">
    <property type="term" value="F:DNA-binding transcription factor activity, RNA polymerase II-specific"/>
    <property type="evidence" value="ECO:0007669"/>
    <property type="project" value="TreeGrafter"/>
</dbReference>
<protein>
    <submittedName>
        <fullName evidence="6">SKI/SNO/DAC</fullName>
    </submittedName>
</protein>
<name>A0AAD5QGQ7_PARTN</name>
<feature type="compositionally biased region" description="Polar residues" evidence="4">
    <location>
        <begin position="153"/>
        <end position="164"/>
    </location>
</feature>